<proteinExistence type="inferred from homology"/>
<dbReference type="InterPro" id="IPR035926">
    <property type="entry name" value="NusB-like_sf"/>
</dbReference>
<evidence type="ECO:0000259" key="6">
    <source>
        <dbReference type="Pfam" id="PF01029"/>
    </source>
</evidence>
<dbReference type="Proteomes" id="UP000215355">
    <property type="component" value="Chromosome 1"/>
</dbReference>
<evidence type="ECO:0000313" key="8">
    <source>
        <dbReference type="Proteomes" id="UP000215355"/>
    </source>
</evidence>
<evidence type="ECO:0000256" key="1">
    <source>
        <dbReference type="ARBA" id="ARBA00005952"/>
    </source>
</evidence>
<keyword evidence="4" id="KW-0805">Transcription regulation</keyword>
<dbReference type="KEGG" id="smiz:4412673_02912"/>
<evidence type="ECO:0000256" key="2">
    <source>
        <dbReference type="ARBA" id="ARBA00022814"/>
    </source>
</evidence>
<keyword evidence="5" id="KW-0804">Transcription</keyword>
<dbReference type="RefSeq" id="WP_169919014.1">
    <property type="nucleotide sequence ID" value="NZ_CP158798.1"/>
</dbReference>
<comment type="similarity">
    <text evidence="1">Belongs to the NusB family.</text>
</comment>
<dbReference type="PANTHER" id="PTHR11078">
    <property type="entry name" value="N UTILIZATION SUBSTANCE PROTEIN B-RELATED"/>
    <property type="match status" value="1"/>
</dbReference>
<dbReference type="NCBIfam" id="TIGR01951">
    <property type="entry name" value="nusB"/>
    <property type="match status" value="1"/>
</dbReference>
<gene>
    <name evidence="7" type="primary">nusB</name>
    <name evidence="7" type="ORF">SAMEA4412673_02912</name>
</gene>
<evidence type="ECO:0000256" key="5">
    <source>
        <dbReference type="ARBA" id="ARBA00023163"/>
    </source>
</evidence>
<accession>A0AAJ4XDZ8</accession>
<evidence type="ECO:0000256" key="3">
    <source>
        <dbReference type="ARBA" id="ARBA00022884"/>
    </source>
</evidence>
<dbReference type="InterPro" id="IPR006027">
    <property type="entry name" value="NusB_RsmB_TIM44"/>
</dbReference>
<dbReference type="GO" id="GO:0006353">
    <property type="term" value="P:DNA-templated transcription termination"/>
    <property type="evidence" value="ECO:0007669"/>
    <property type="project" value="InterPro"/>
</dbReference>
<dbReference type="PANTHER" id="PTHR11078:SF3">
    <property type="entry name" value="ANTITERMINATION NUSB DOMAIN-CONTAINING PROTEIN"/>
    <property type="match status" value="1"/>
</dbReference>
<dbReference type="GO" id="GO:0005829">
    <property type="term" value="C:cytosol"/>
    <property type="evidence" value="ECO:0007669"/>
    <property type="project" value="TreeGrafter"/>
</dbReference>
<dbReference type="GO" id="GO:0003723">
    <property type="term" value="F:RNA binding"/>
    <property type="evidence" value="ECO:0007669"/>
    <property type="project" value="UniProtKB-KW"/>
</dbReference>
<dbReference type="SUPFAM" id="SSF48013">
    <property type="entry name" value="NusB-like"/>
    <property type="match status" value="1"/>
</dbReference>
<dbReference type="InterPro" id="IPR011605">
    <property type="entry name" value="NusB_fam"/>
</dbReference>
<keyword evidence="2" id="KW-0889">Transcription antitermination</keyword>
<evidence type="ECO:0000256" key="4">
    <source>
        <dbReference type="ARBA" id="ARBA00023015"/>
    </source>
</evidence>
<protein>
    <submittedName>
        <fullName evidence="7">N utilization substance protein B homolog</fullName>
    </submittedName>
</protein>
<dbReference type="GO" id="GO:0031564">
    <property type="term" value="P:transcription antitermination"/>
    <property type="evidence" value="ECO:0007669"/>
    <property type="project" value="UniProtKB-KW"/>
</dbReference>
<dbReference type="Gene3D" id="1.10.940.10">
    <property type="entry name" value="NusB-like"/>
    <property type="match status" value="1"/>
</dbReference>
<dbReference type="EMBL" id="LT906468">
    <property type="protein sequence ID" value="SNV53550.1"/>
    <property type="molecule type" value="Genomic_DNA"/>
</dbReference>
<keyword evidence="3" id="KW-0694">RNA-binding</keyword>
<dbReference type="AlphaFoldDB" id="A0AAJ4XDZ8"/>
<dbReference type="Pfam" id="PF01029">
    <property type="entry name" value="NusB"/>
    <property type="match status" value="1"/>
</dbReference>
<organism evidence="7 8">
    <name type="scientific">Sphingobacterium mizutaii</name>
    <dbReference type="NCBI Taxonomy" id="1010"/>
    <lineage>
        <taxon>Bacteria</taxon>
        <taxon>Pseudomonadati</taxon>
        <taxon>Bacteroidota</taxon>
        <taxon>Sphingobacteriia</taxon>
        <taxon>Sphingobacteriales</taxon>
        <taxon>Sphingobacteriaceae</taxon>
        <taxon>Sphingobacterium</taxon>
    </lineage>
</organism>
<reference evidence="7 8" key="1">
    <citation type="submission" date="2017-06" db="EMBL/GenBank/DDBJ databases">
        <authorList>
            <consortium name="Pathogen Informatics"/>
        </authorList>
    </citation>
    <scope>NUCLEOTIDE SEQUENCE [LARGE SCALE GENOMIC DNA]</scope>
    <source>
        <strain evidence="7 8">NCTC12149</strain>
    </source>
</reference>
<feature type="domain" description="NusB/RsmB/TIM44" evidence="6">
    <location>
        <begin position="208"/>
        <end position="298"/>
    </location>
</feature>
<name>A0AAJ4XDZ8_9SPHI</name>
<evidence type="ECO:0000313" key="7">
    <source>
        <dbReference type="EMBL" id="SNV53550.1"/>
    </source>
</evidence>
<sequence>MLNRRHLRVKVMQTLYAYSLSEDKNIVNFEKSLLKSVEEVDEMYIWTLNLLDEVAEYVLVDVEGIANKWIPSDKDKTFTSTKLNSNTFIDSLRQNREYLEKVKRYKVDWNYDPEIVRSIFSQLKDSEAYLEYLNLEDRSISAEKDIIKYIFKKIILKSPDIEQALDERFINWQVDKEVLQAMIAKTFKNFSSEVPAKNKLADLTPSWLEDKDFIIDLLKMTIKYADEYQDMIAAKTKNWESDRIALLDNLLMRMAITELINFPTIPVKVTINEYIELSKSFSTLKSSTFINGILDKILADLNAQRRIKKEGRGLIA</sequence>